<proteinExistence type="predicted"/>
<feature type="compositionally biased region" description="Polar residues" evidence="1">
    <location>
        <begin position="13"/>
        <end position="29"/>
    </location>
</feature>
<feature type="compositionally biased region" description="Pro residues" evidence="1">
    <location>
        <begin position="1"/>
        <end position="10"/>
    </location>
</feature>
<feature type="region of interest" description="Disordered" evidence="1">
    <location>
        <begin position="1"/>
        <end position="60"/>
    </location>
</feature>
<evidence type="ECO:0000313" key="3">
    <source>
        <dbReference type="Proteomes" id="UP000076837"/>
    </source>
</evidence>
<evidence type="ECO:0000313" key="2">
    <source>
        <dbReference type="EMBL" id="KZM25692.1"/>
    </source>
</evidence>
<dbReference type="EMBL" id="JYNV01000122">
    <property type="protein sequence ID" value="KZM25692.1"/>
    <property type="molecule type" value="Genomic_DNA"/>
</dbReference>
<dbReference type="Proteomes" id="UP000076837">
    <property type="component" value="Unassembled WGS sequence"/>
</dbReference>
<feature type="compositionally biased region" description="Polar residues" evidence="1">
    <location>
        <begin position="41"/>
        <end position="51"/>
    </location>
</feature>
<gene>
    <name evidence="2" type="ORF">ST47_g3168</name>
</gene>
<comment type="caution">
    <text evidence="2">The sequence shown here is derived from an EMBL/GenBank/DDBJ whole genome shotgun (WGS) entry which is preliminary data.</text>
</comment>
<dbReference type="AlphaFoldDB" id="A0A163IBX7"/>
<sequence>MPRQVAPPPSGEFQVTLSKPFSGTPTQQIEVIGGHHGSASIRRTNTSNNGTSDEKKGDVPADDVKELLSLVSSLRGFPSSASKDLYGADVKVDFNTMEIQWSNGDDDSAADVVGEIAGEQKDEFKRVADSIEALARTFAKKDSAV</sequence>
<evidence type="ECO:0000256" key="1">
    <source>
        <dbReference type="SAM" id="MobiDB-lite"/>
    </source>
</evidence>
<keyword evidence="3" id="KW-1185">Reference proteome</keyword>
<organism evidence="2 3">
    <name type="scientific">Didymella rabiei</name>
    <name type="common">Chickpea ascochyta blight fungus</name>
    <name type="synonym">Mycosphaerella rabiei</name>
    <dbReference type="NCBI Taxonomy" id="5454"/>
    <lineage>
        <taxon>Eukaryota</taxon>
        <taxon>Fungi</taxon>
        <taxon>Dikarya</taxon>
        <taxon>Ascomycota</taxon>
        <taxon>Pezizomycotina</taxon>
        <taxon>Dothideomycetes</taxon>
        <taxon>Pleosporomycetidae</taxon>
        <taxon>Pleosporales</taxon>
        <taxon>Pleosporineae</taxon>
        <taxon>Didymellaceae</taxon>
        <taxon>Ascochyta</taxon>
    </lineage>
</organism>
<name>A0A163IBX7_DIDRA</name>
<accession>A0A163IBX7</accession>
<protein>
    <submittedName>
        <fullName evidence="2">Uncharacterized protein</fullName>
    </submittedName>
</protein>
<reference evidence="2 3" key="1">
    <citation type="journal article" date="2016" name="Sci. Rep.">
        <title>Draft genome sequencing and secretome analysis of fungal phytopathogen Ascochyta rabiei provides insight into the necrotrophic effector repertoire.</title>
        <authorList>
            <person name="Verma S."/>
            <person name="Gazara R.K."/>
            <person name="Nizam S."/>
            <person name="Parween S."/>
            <person name="Chattopadhyay D."/>
            <person name="Verma P.K."/>
        </authorList>
    </citation>
    <scope>NUCLEOTIDE SEQUENCE [LARGE SCALE GENOMIC DNA]</scope>
    <source>
        <strain evidence="2 3">ArDII</strain>
    </source>
</reference>
<dbReference type="OrthoDB" id="5366606at2759"/>